<keyword evidence="3" id="KW-0472">Membrane</keyword>
<dbReference type="InterPro" id="IPR005311">
    <property type="entry name" value="PBP_dimer"/>
</dbReference>
<dbReference type="InterPro" id="IPR012338">
    <property type="entry name" value="Beta-lactam/transpept-like"/>
</dbReference>
<dbReference type="InterPro" id="IPR036138">
    <property type="entry name" value="PBP_dimer_sf"/>
</dbReference>
<dbReference type="GO" id="GO:0005886">
    <property type="term" value="C:plasma membrane"/>
    <property type="evidence" value="ECO:0007669"/>
    <property type="project" value="TreeGrafter"/>
</dbReference>
<dbReference type="Pfam" id="PF03717">
    <property type="entry name" value="PBP_dimer"/>
    <property type="match status" value="1"/>
</dbReference>
<dbReference type="InterPro" id="IPR050515">
    <property type="entry name" value="Beta-lactam/transpept"/>
</dbReference>
<dbReference type="PANTHER" id="PTHR30627:SF1">
    <property type="entry name" value="PEPTIDOGLYCAN D,D-TRANSPEPTIDASE FTSI"/>
    <property type="match status" value="1"/>
</dbReference>
<dbReference type="STRING" id="1393034.HMPREF3192_00761"/>
<dbReference type="GO" id="GO:0008658">
    <property type="term" value="F:penicillin binding"/>
    <property type="evidence" value="ECO:0007669"/>
    <property type="project" value="InterPro"/>
</dbReference>
<comment type="subcellular location">
    <subcellularLocation>
        <location evidence="1">Membrane</location>
    </subcellularLocation>
</comment>
<evidence type="ECO:0000313" key="6">
    <source>
        <dbReference type="EMBL" id="KXB34662.1"/>
    </source>
</evidence>
<dbReference type="Gene3D" id="3.90.1310.10">
    <property type="entry name" value="Penicillin-binding protein 2a (Domain 2)"/>
    <property type="match status" value="1"/>
</dbReference>
<dbReference type="Pfam" id="PF00905">
    <property type="entry name" value="Transpeptidase"/>
    <property type="match status" value="1"/>
</dbReference>
<dbReference type="SUPFAM" id="SSF56601">
    <property type="entry name" value="beta-lactamase/transpeptidase-like"/>
    <property type="match status" value="1"/>
</dbReference>
<dbReference type="AlphaFoldDB" id="A0A133XUQ0"/>
<dbReference type="PANTHER" id="PTHR30627">
    <property type="entry name" value="PEPTIDOGLYCAN D,D-TRANSPEPTIDASE"/>
    <property type="match status" value="1"/>
</dbReference>
<dbReference type="Gene3D" id="3.30.450.330">
    <property type="match status" value="1"/>
</dbReference>
<proteinExistence type="inferred from homology"/>
<evidence type="ECO:0000313" key="7">
    <source>
        <dbReference type="Proteomes" id="UP000070675"/>
    </source>
</evidence>
<dbReference type="InterPro" id="IPR001460">
    <property type="entry name" value="PCN-bd_Tpept"/>
</dbReference>
<feature type="domain" description="Penicillin-binding protein dimerisation" evidence="5">
    <location>
        <begin position="42"/>
        <end position="189"/>
    </location>
</feature>
<comment type="caution">
    <text evidence="6">The sequence shown here is derived from an EMBL/GenBank/DDBJ whole genome shotgun (WGS) entry which is preliminary data.</text>
</comment>
<evidence type="ECO:0000256" key="2">
    <source>
        <dbReference type="ARBA" id="ARBA00007171"/>
    </source>
</evidence>
<dbReference type="SUPFAM" id="SSF56519">
    <property type="entry name" value="Penicillin binding protein dimerisation domain"/>
    <property type="match status" value="1"/>
</dbReference>
<keyword evidence="7" id="KW-1185">Reference proteome</keyword>
<reference evidence="7" key="1">
    <citation type="submission" date="2016-01" db="EMBL/GenBank/DDBJ databases">
        <authorList>
            <person name="Mitreva M."/>
            <person name="Pepin K.H."/>
            <person name="Mihindukulasuriya K.A."/>
            <person name="Fulton R."/>
            <person name="Fronick C."/>
            <person name="O'Laughlin M."/>
            <person name="Miner T."/>
            <person name="Herter B."/>
            <person name="Rosa B.A."/>
            <person name="Cordes M."/>
            <person name="Tomlinson C."/>
            <person name="Wollam A."/>
            <person name="Palsikar V.B."/>
            <person name="Mardis E.R."/>
            <person name="Wilson R.K."/>
        </authorList>
    </citation>
    <scope>NUCLEOTIDE SEQUENCE [LARGE SCALE GENOMIC DNA]</scope>
    <source>
        <strain evidence="7">DNF00019</strain>
    </source>
</reference>
<accession>A0A133XUQ0</accession>
<evidence type="ECO:0000256" key="1">
    <source>
        <dbReference type="ARBA" id="ARBA00004370"/>
    </source>
</evidence>
<sequence length="548" mass="58341">MGAIFLGVLLIIALRLVWLQVIDGPRLSAKAASNHTNRLVLHAKRGTIYDRNGNVLATSEECKTIYANPKEVADVDKTAKLLAEFLGGTPEDYKPTLQKKTTFAYVQKKVDNPVATKLKAALRKEKLTGIYYLSDMKRVYPYGAVAAQILGIVGNDGKGKTGLELYYDKILSGTDGRMTMAVGADGVPIAGGASTIEEAKNGQDIVLSLDVNIQQVAEQKITEAVEKYTAESGMVMVSDPKSGEILAACSTPLLQPQTPNDKVQEALNFKMVASAYEPGSIFKIMTMSMALEKGVVTPDTVFSVPPSVKVGSDNVRDDDRRSYTMDMSVSEILRRSSNTGSVLVGRKIGNETFMQGVKKFGIGSKTGIDFPGEVAGLVPKDSDYNDTRVGAMSFGQATAVPMVQMMRAASSVANKGVMTTPHFLISKNGQKVDWSGSNTRVMSEETAAQMTKMMQLVVEKGTGKAAHVDGFEVAGKTGTGQQATSGGYKNSSYLSSLIGFANASNPSVMVYVGLNGTSYLAASSAAPVFSSIMSEALSDMGIQPVAQK</sequence>
<comment type="similarity">
    <text evidence="2">Belongs to the transpeptidase family.</text>
</comment>
<evidence type="ECO:0000259" key="5">
    <source>
        <dbReference type="Pfam" id="PF03717"/>
    </source>
</evidence>
<dbReference type="EMBL" id="LSCR01000012">
    <property type="protein sequence ID" value="KXB34662.1"/>
    <property type="molecule type" value="Genomic_DNA"/>
</dbReference>
<dbReference type="GO" id="GO:0071555">
    <property type="term" value="P:cell wall organization"/>
    <property type="evidence" value="ECO:0007669"/>
    <property type="project" value="TreeGrafter"/>
</dbReference>
<protein>
    <submittedName>
        <fullName evidence="6">Penicillin-binding protein, transpeptidase domain protein</fullName>
    </submittedName>
</protein>
<dbReference type="PATRIC" id="fig|1393034.3.peg.735"/>
<gene>
    <name evidence="6" type="ORF">HMPREF3192_00761</name>
</gene>
<name>A0A133XUQ0_9ACTN</name>
<evidence type="ECO:0000256" key="3">
    <source>
        <dbReference type="ARBA" id="ARBA00023136"/>
    </source>
</evidence>
<dbReference type="Proteomes" id="UP000070675">
    <property type="component" value="Unassembled WGS sequence"/>
</dbReference>
<feature type="domain" description="Penicillin-binding protein transpeptidase" evidence="4">
    <location>
        <begin position="233"/>
        <end position="533"/>
    </location>
</feature>
<organism evidence="6 7">
    <name type="scientific">Atopobium deltae</name>
    <dbReference type="NCBI Taxonomy" id="1393034"/>
    <lineage>
        <taxon>Bacteria</taxon>
        <taxon>Bacillati</taxon>
        <taxon>Actinomycetota</taxon>
        <taxon>Coriobacteriia</taxon>
        <taxon>Coriobacteriales</taxon>
        <taxon>Atopobiaceae</taxon>
        <taxon>Atopobium</taxon>
    </lineage>
</organism>
<evidence type="ECO:0000259" key="4">
    <source>
        <dbReference type="Pfam" id="PF00905"/>
    </source>
</evidence>
<dbReference type="Gene3D" id="3.40.710.10">
    <property type="entry name" value="DD-peptidase/beta-lactamase superfamily"/>
    <property type="match status" value="1"/>
</dbReference>